<evidence type="ECO:0000313" key="1">
    <source>
        <dbReference type="EMBL" id="KAF7416640.1"/>
    </source>
</evidence>
<dbReference type="CDD" id="cd12083">
    <property type="entry name" value="DD_cGKI"/>
    <property type="match status" value="1"/>
</dbReference>
<dbReference type="OrthoDB" id="6130192at2759"/>
<organism evidence="1 2">
    <name type="scientific">Vespula pensylvanica</name>
    <name type="common">Western yellow jacket</name>
    <name type="synonym">Wasp</name>
    <dbReference type="NCBI Taxonomy" id="30213"/>
    <lineage>
        <taxon>Eukaryota</taxon>
        <taxon>Metazoa</taxon>
        <taxon>Ecdysozoa</taxon>
        <taxon>Arthropoda</taxon>
        <taxon>Hexapoda</taxon>
        <taxon>Insecta</taxon>
        <taxon>Pterygota</taxon>
        <taxon>Neoptera</taxon>
        <taxon>Endopterygota</taxon>
        <taxon>Hymenoptera</taxon>
        <taxon>Apocrita</taxon>
        <taxon>Aculeata</taxon>
        <taxon>Vespoidea</taxon>
        <taxon>Vespidae</taxon>
        <taxon>Vespinae</taxon>
        <taxon>Vespula</taxon>
    </lineage>
</organism>
<name>A0A834U4U6_VESPE</name>
<evidence type="ECO:0000313" key="2">
    <source>
        <dbReference type="Proteomes" id="UP000600918"/>
    </source>
</evidence>
<reference evidence="1" key="1">
    <citation type="journal article" date="2020" name="G3 (Bethesda)">
        <title>High-Quality Assemblies for Three Invasive Social Wasps from the &lt;i&gt;Vespula&lt;/i&gt; Genus.</title>
        <authorList>
            <person name="Harrop T.W.R."/>
            <person name="Guhlin J."/>
            <person name="McLaughlin G.M."/>
            <person name="Permina E."/>
            <person name="Stockwell P."/>
            <person name="Gilligan J."/>
            <person name="Le Lec M.F."/>
            <person name="Gruber M.A.M."/>
            <person name="Quinn O."/>
            <person name="Lovegrove M."/>
            <person name="Duncan E.J."/>
            <person name="Remnant E.J."/>
            <person name="Van Eeckhoven J."/>
            <person name="Graham B."/>
            <person name="Knapp R.A."/>
            <person name="Langford K.W."/>
            <person name="Kronenberg Z."/>
            <person name="Press M.O."/>
            <person name="Eacker S.M."/>
            <person name="Wilson-Rankin E.E."/>
            <person name="Purcell J."/>
            <person name="Lester P.J."/>
            <person name="Dearden P.K."/>
        </authorList>
    </citation>
    <scope>NUCLEOTIDE SEQUENCE</scope>
    <source>
        <strain evidence="1">Volc-1</strain>
    </source>
</reference>
<dbReference type="Proteomes" id="UP000600918">
    <property type="component" value="Unassembled WGS sequence"/>
</dbReference>
<proteinExistence type="predicted"/>
<dbReference type="EMBL" id="JACSDY010000010">
    <property type="protein sequence ID" value="KAF7416640.1"/>
    <property type="molecule type" value="Genomic_DNA"/>
</dbReference>
<dbReference type="AlphaFoldDB" id="A0A834U4U6"/>
<dbReference type="Gene3D" id="1.20.5.490">
    <property type="entry name" value="Single helix bin"/>
    <property type="match status" value="1"/>
</dbReference>
<keyword evidence="2" id="KW-1185">Reference proteome</keyword>
<protein>
    <submittedName>
        <fullName evidence="1">Uncharacterized protein</fullName>
    </submittedName>
</protein>
<comment type="caution">
    <text evidence="1">The sequence shown here is derived from an EMBL/GenBank/DDBJ whole genome shotgun (WGS) entry which is preliminary data.</text>
</comment>
<gene>
    <name evidence="1" type="ORF">H0235_011171</name>
</gene>
<sequence>MNPVITPRNMESTRHSLDLLCSKFTRQCINENDFPQSSHNIEESGMEMTVPTITHDGEVSFVVGEEIMIDHINTLKELQEMLRVKDEKVAELKGLLIQRDAKIKELRKKLDMYRSILPFLSPYGRSLKHRPQGDF</sequence>
<accession>A0A834U4U6</accession>